<reference evidence="4" key="1">
    <citation type="submission" date="2003-08" db="EMBL/GenBank/DDBJ databases">
        <authorList>
            <person name="Birren B."/>
            <person name="Nusbaum C."/>
            <person name="Abebe A."/>
            <person name="Abouelleil A."/>
            <person name="Adekoya E."/>
            <person name="Ait-zahra M."/>
            <person name="Allen N."/>
            <person name="Allen T."/>
            <person name="An P."/>
            <person name="Anderson M."/>
            <person name="Anderson S."/>
            <person name="Arachchi H."/>
            <person name="Armbruster J."/>
            <person name="Bachantsang P."/>
            <person name="Baldwin J."/>
            <person name="Barry A."/>
            <person name="Bayul T."/>
            <person name="Blitshsteyn B."/>
            <person name="Bloom T."/>
            <person name="Blye J."/>
            <person name="Boguslavskiy L."/>
            <person name="Borowsky M."/>
            <person name="Boukhgalter B."/>
            <person name="Brunache A."/>
            <person name="Butler J."/>
            <person name="Calixte N."/>
            <person name="Calvo S."/>
            <person name="Camarata J."/>
            <person name="Campo K."/>
            <person name="Chang J."/>
            <person name="Cheshatsang Y."/>
            <person name="Citroen M."/>
            <person name="Collymore A."/>
            <person name="Considine T."/>
            <person name="Cook A."/>
            <person name="Cooke P."/>
            <person name="Corum B."/>
            <person name="Cuomo C."/>
            <person name="David R."/>
            <person name="Dawoe T."/>
            <person name="Degray S."/>
            <person name="Dodge S."/>
            <person name="Dooley K."/>
            <person name="Dorje P."/>
            <person name="Dorjee K."/>
            <person name="Dorris L."/>
            <person name="Duffey N."/>
            <person name="Dupes A."/>
            <person name="Elkins T."/>
            <person name="Engels R."/>
            <person name="Erickson J."/>
            <person name="Farina A."/>
            <person name="Faro S."/>
            <person name="Ferreira P."/>
            <person name="Fischer H."/>
            <person name="Fitzgerald M."/>
            <person name="Foley K."/>
            <person name="Gage D."/>
            <person name="Galagan J."/>
            <person name="Gearin G."/>
            <person name="Gnerre S."/>
            <person name="Gnirke A."/>
            <person name="Goyette A."/>
            <person name="Graham J."/>
            <person name="Grandbois E."/>
            <person name="Gyaltsen K."/>
            <person name="Hafez N."/>
            <person name="Hagopian D."/>
            <person name="Hagos B."/>
            <person name="Hall J."/>
            <person name="Hatcher B."/>
            <person name="Heller A."/>
            <person name="Higgins H."/>
            <person name="Honan T."/>
            <person name="Horn A."/>
            <person name="Houde N."/>
            <person name="Hughes L."/>
            <person name="Hulme W."/>
            <person name="Husby E."/>
            <person name="Iliev I."/>
            <person name="Jaffe D."/>
            <person name="Jones C."/>
            <person name="Kamal M."/>
            <person name="Kamat A."/>
            <person name="Kamvysselis M."/>
            <person name="Karlsson E."/>
            <person name="Kells C."/>
            <person name="Kieu A."/>
            <person name="Kisner P."/>
            <person name="Kodira C."/>
            <person name="Kulbokas E."/>
            <person name="Labutti K."/>
            <person name="Lama D."/>
            <person name="Landers T."/>
            <person name="Leger J."/>
            <person name="Levine S."/>
            <person name="Lewis D."/>
            <person name="Lewis T."/>
            <person name="Lindblad-toh K."/>
            <person name="Liu X."/>
            <person name="Lokyitsang T."/>
            <person name="Lokyitsang Y."/>
            <person name="Lucien O."/>
            <person name="Lui A."/>
            <person name="Ma L.J."/>
            <person name="Mabbitt R."/>
            <person name="Macdonald J."/>
            <person name="Maclean C."/>
            <person name="Major J."/>
            <person name="Manning J."/>
            <person name="Marabella R."/>
            <person name="Maru K."/>
            <person name="Matthews C."/>
            <person name="Mauceli E."/>
            <person name="Mccarthy M."/>
            <person name="Mcdonough S."/>
            <person name="Mcghee T."/>
            <person name="Meldrim J."/>
            <person name="Meneus L."/>
            <person name="Mesirov J."/>
            <person name="Mihalev A."/>
            <person name="Mihova T."/>
            <person name="Mikkelsen T."/>
            <person name="Mlenga V."/>
            <person name="Moru K."/>
            <person name="Mozes J."/>
            <person name="Mulrain L."/>
            <person name="Munson G."/>
            <person name="Naylor J."/>
            <person name="Newes C."/>
            <person name="Nguyen C."/>
            <person name="Nguyen N."/>
            <person name="Nguyen T."/>
            <person name="Nicol R."/>
            <person name="Nielsen C."/>
            <person name="Nizzari M."/>
            <person name="Norbu C."/>
            <person name="Norbu N."/>
            <person name="O'donnell P."/>
            <person name="Okoawo O."/>
            <person name="O'leary S."/>
            <person name="Omotosho B."/>
            <person name="O'neill K."/>
            <person name="Osman S."/>
            <person name="Parker S."/>
            <person name="Perrin D."/>
            <person name="Phunkhang P."/>
            <person name="Piqani B."/>
            <person name="Purcell S."/>
            <person name="Rachupka T."/>
            <person name="Ramasamy U."/>
            <person name="Rameau R."/>
            <person name="Ray V."/>
            <person name="Raymond C."/>
            <person name="Retta R."/>
            <person name="Richardson S."/>
            <person name="Rise C."/>
            <person name="Rodriguez J."/>
            <person name="Rogers J."/>
            <person name="Rogov P."/>
            <person name="Rutman M."/>
            <person name="Schupbach R."/>
            <person name="Seaman C."/>
            <person name="Settipalli S."/>
            <person name="Sharpe T."/>
            <person name="Sheridan J."/>
            <person name="Sherpa N."/>
            <person name="Shi J."/>
            <person name="Smirnov S."/>
            <person name="Smith C."/>
            <person name="Sougnez C."/>
            <person name="Spencer B."/>
            <person name="Stalker J."/>
            <person name="Stange-thomann N."/>
            <person name="Stavropoulos S."/>
            <person name="Stetson K."/>
            <person name="Stone C."/>
            <person name="Stone S."/>
            <person name="Stubbs M."/>
            <person name="Talamas J."/>
            <person name="Tchuinga P."/>
            <person name="Tenzing P."/>
            <person name="Tesfaye S."/>
            <person name="Theodore J."/>
            <person name="Thoulutsang Y."/>
            <person name="Topham K."/>
            <person name="Towey S."/>
            <person name="Tsamla T."/>
            <person name="Tsomo N."/>
            <person name="Vallee D."/>
            <person name="Vassiliev H."/>
            <person name="Venkataraman V."/>
            <person name="Vinson J."/>
            <person name="Vo A."/>
            <person name="Wade C."/>
            <person name="Wang S."/>
            <person name="Wangchuk T."/>
            <person name="Wangdi T."/>
            <person name="Whittaker C."/>
            <person name="Wilkinson J."/>
            <person name="Wu Y."/>
            <person name="Wyman D."/>
            <person name="Yadav S."/>
            <person name="Yang S."/>
            <person name="Yang X."/>
            <person name="Yeager S."/>
            <person name="Yee E."/>
            <person name="Young G."/>
            <person name="Zainoun J."/>
            <person name="Zembeck L."/>
            <person name="Zimmer A."/>
            <person name="Zody M."/>
            <person name="Lander E."/>
        </authorList>
    </citation>
    <scope>NUCLEOTIDE SEQUENCE [LARGE SCALE GENOMIC DNA]</scope>
</reference>
<keyword evidence="2" id="KW-0539">Nucleus</keyword>
<comment type="subcellular location">
    <subcellularLocation>
        <location evidence="1">Nucleus</location>
    </subcellularLocation>
</comment>
<dbReference type="InParanoid" id="H2Z7L3"/>
<protein>
    <submittedName>
        <fullName evidence="3">Uncharacterized protein</fullName>
    </submittedName>
</protein>
<dbReference type="GO" id="GO:0006325">
    <property type="term" value="P:chromatin organization"/>
    <property type="evidence" value="ECO:0007669"/>
    <property type="project" value="InterPro"/>
</dbReference>
<dbReference type="STRING" id="51511.ENSCSAVP00000013575"/>
<evidence type="ECO:0000313" key="4">
    <source>
        <dbReference type="Proteomes" id="UP000007875"/>
    </source>
</evidence>
<evidence type="ECO:0000256" key="1">
    <source>
        <dbReference type="ARBA" id="ARBA00004123"/>
    </source>
</evidence>
<reference evidence="3" key="2">
    <citation type="submission" date="2025-08" db="UniProtKB">
        <authorList>
            <consortium name="Ensembl"/>
        </authorList>
    </citation>
    <scope>IDENTIFICATION</scope>
</reference>
<accession>H2Z7L3</accession>
<dbReference type="GeneTree" id="ENSGT00390000008529"/>
<keyword evidence="4" id="KW-1185">Reference proteome</keyword>
<evidence type="ECO:0000256" key="2">
    <source>
        <dbReference type="ARBA" id="ARBA00023242"/>
    </source>
</evidence>
<dbReference type="GO" id="GO:0005634">
    <property type="term" value="C:nucleus"/>
    <property type="evidence" value="ECO:0007669"/>
    <property type="project" value="UniProtKB-SubCell"/>
</dbReference>
<dbReference type="Proteomes" id="UP000007875">
    <property type="component" value="Unassembled WGS sequence"/>
</dbReference>
<name>H2Z7L3_CIOSA</name>
<dbReference type="Ensembl" id="ENSCSAVT00000013731.1">
    <property type="protein sequence ID" value="ENSCSAVP00000013575.1"/>
    <property type="gene ID" value="ENSCSAVG00000007955.1"/>
</dbReference>
<dbReference type="InterPro" id="IPR033053">
    <property type="entry name" value="Hir3/CABIN1"/>
</dbReference>
<dbReference type="GO" id="GO:0031491">
    <property type="term" value="F:nucleosome binding"/>
    <property type="evidence" value="ECO:0007669"/>
    <property type="project" value="TreeGrafter"/>
</dbReference>
<reference evidence="3" key="3">
    <citation type="submission" date="2025-09" db="UniProtKB">
        <authorList>
            <consortium name="Ensembl"/>
        </authorList>
    </citation>
    <scope>IDENTIFICATION</scope>
</reference>
<dbReference type="OMA" id="SLAYWIQ"/>
<evidence type="ECO:0000313" key="3">
    <source>
        <dbReference type="Ensembl" id="ENSCSAVP00000013575.1"/>
    </source>
</evidence>
<dbReference type="PANTHER" id="PTHR15502:SF7">
    <property type="entry name" value="CALCINEURIN-BINDING PROTEIN CABIN-1"/>
    <property type="match status" value="1"/>
</dbReference>
<dbReference type="AlphaFoldDB" id="H2Z7L3"/>
<dbReference type="HOGENOM" id="CLU_1975449_0_0_1"/>
<organism evidence="3 4">
    <name type="scientific">Ciona savignyi</name>
    <name type="common">Pacific transparent sea squirt</name>
    <dbReference type="NCBI Taxonomy" id="51511"/>
    <lineage>
        <taxon>Eukaryota</taxon>
        <taxon>Metazoa</taxon>
        <taxon>Chordata</taxon>
        <taxon>Tunicata</taxon>
        <taxon>Ascidiacea</taxon>
        <taxon>Phlebobranchia</taxon>
        <taxon>Cionidae</taxon>
        <taxon>Ciona</taxon>
    </lineage>
</organism>
<sequence length="127" mass="14855">MKYYLLDIRIHPNRFDSWAGMALARSSQIEDRLRLCESKKSHHKFSDSGTERRAMAALACFKRALSIESDSVKLWIEYGSLAYWIQSMYSRKLKRRSKSVKGDEQNIEMKQKQMINIAKNSFNSAKN</sequence>
<dbReference type="PANTHER" id="PTHR15502">
    <property type="entry name" value="CALCINEURIN-BINDING PROTEIN CABIN 1-RELATED"/>
    <property type="match status" value="1"/>
</dbReference>
<proteinExistence type="predicted"/>